<feature type="binding site" evidence="7">
    <location>
        <position position="57"/>
    </location>
    <ligand>
        <name>5-hydroxyisourate</name>
        <dbReference type="ChEBI" id="CHEBI:18072"/>
    </ligand>
</feature>
<dbReference type="Gene3D" id="3.10.270.10">
    <property type="entry name" value="Urate Oxidase"/>
    <property type="match status" value="1"/>
</dbReference>
<keyword evidence="10" id="KW-1185">Reference proteome</keyword>
<dbReference type="RefSeq" id="WP_076814725.1">
    <property type="nucleotide sequence ID" value="NZ_MOMC01000014.1"/>
</dbReference>
<comment type="pathway">
    <text evidence="1 5">Purine metabolism; urate degradation; (S)-allantoin from urate: step 1/3.</text>
</comment>
<name>A0A1V2IFN0_9ACTN</name>
<feature type="active site" description="Charge relay system" evidence="6">
    <location>
        <position position="245"/>
    </location>
</feature>
<feature type="active site" description="Charge relay system" evidence="6">
    <location>
        <position position="12"/>
    </location>
</feature>
<dbReference type="GO" id="GO:0006144">
    <property type="term" value="P:purine nucleobase metabolic process"/>
    <property type="evidence" value="ECO:0007669"/>
    <property type="project" value="UniProtKB-KW"/>
</dbReference>
<dbReference type="STRING" id="1834516.BL253_07185"/>
<dbReference type="InterPro" id="IPR002042">
    <property type="entry name" value="Uricase"/>
</dbReference>
<feature type="binding site" evidence="7">
    <location>
        <position position="243"/>
    </location>
    <ligand>
        <name>5-hydroxyisourate</name>
        <dbReference type="ChEBI" id="CHEBI:18072"/>
    </ligand>
</feature>
<dbReference type="OrthoDB" id="9809009at2"/>
<evidence type="ECO:0000256" key="5">
    <source>
        <dbReference type="PIRNR" id="PIRNR000241"/>
    </source>
</evidence>
<accession>A0A1V2IFN0</accession>
<feature type="binding site" evidence="7">
    <location>
        <position position="217"/>
    </location>
    <ligand>
        <name>5-hydroxyisourate</name>
        <dbReference type="ChEBI" id="CHEBI:18072"/>
    </ligand>
</feature>
<evidence type="ECO:0000313" key="10">
    <source>
        <dbReference type="Proteomes" id="UP000188929"/>
    </source>
</evidence>
<evidence type="ECO:0000256" key="1">
    <source>
        <dbReference type="ARBA" id="ARBA00004831"/>
    </source>
</evidence>
<dbReference type="SUPFAM" id="SSF55620">
    <property type="entry name" value="Tetrahydrobiopterin biosynthesis enzymes-like"/>
    <property type="match status" value="2"/>
</dbReference>
<sequence length="296" mass="32592">MAIVLGPNQFGKAEVRLVHVDRSTPVHRITDLNISSALRGDFADAHLTGDNAHILTTDAQKNTAYAFAREGVGEIEEFALRLGRHFTGSFDWVTGAQVEIEQYGWDRIQVDGAGHDHAFSRAGSERRTTVVTVDGDDAHVVSGLAGLVVLKSTGSEFWGFAQDRYTTLAETDDRILATEVTARWRLVGVEHDYGKLFTSIRTILLETFASVHSLALQQTLYKMGEDVLTACPEVAEIRMSMPNKHHFLVDLAPYGLDNPNMVFYAADRPYGKIEGTVLRDDAPDAGPAWQTIPGFC</sequence>
<feature type="binding site" evidence="7">
    <location>
        <position position="58"/>
    </location>
    <ligand>
        <name>urate</name>
        <dbReference type="ChEBI" id="CHEBI:17775"/>
    </ligand>
</feature>
<dbReference type="PANTHER" id="PTHR42874">
    <property type="entry name" value="URICASE"/>
    <property type="match status" value="1"/>
</dbReference>
<gene>
    <name evidence="9" type="ORF">BL253_07185</name>
</gene>
<feature type="binding site" evidence="7">
    <location>
        <position position="157"/>
    </location>
    <ligand>
        <name>urate</name>
        <dbReference type="ChEBI" id="CHEBI:17775"/>
    </ligand>
</feature>
<protein>
    <recommendedName>
        <fullName evidence="5 8">Uricase</fullName>
        <ecNumber evidence="5 8">1.7.3.3</ecNumber>
    </recommendedName>
    <alternativeName>
        <fullName evidence="5">Urate oxidase</fullName>
    </alternativeName>
</protein>
<reference evidence="10" key="1">
    <citation type="submission" date="2016-10" db="EMBL/GenBank/DDBJ databases">
        <title>Frankia sp. NRRL B-16386 Genome sequencing.</title>
        <authorList>
            <person name="Ghodhbane-Gtari F."/>
            <person name="Swanson E."/>
            <person name="Gueddou A."/>
            <person name="Hezbri K."/>
            <person name="Ktari K."/>
            <person name="Nouioui I."/>
            <person name="Morris K."/>
            <person name="Simpson S."/>
            <person name="Abebe-Akele F."/>
            <person name="Thomas K."/>
            <person name="Gtari M."/>
            <person name="Tisa L.S."/>
        </authorList>
    </citation>
    <scope>NUCLEOTIDE SEQUENCE [LARGE SCALE GENOMIC DNA]</scope>
    <source>
        <strain evidence="10">NRRL B-16386</strain>
    </source>
</reference>
<dbReference type="UniPathway" id="UPA00394">
    <property type="reaction ID" value="UER00650"/>
</dbReference>
<dbReference type="NCBIfam" id="TIGR03383">
    <property type="entry name" value="urate_oxi"/>
    <property type="match status" value="1"/>
</dbReference>
<dbReference type="EMBL" id="MOMC01000014">
    <property type="protein sequence ID" value="ONH31917.1"/>
    <property type="molecule type" value="Genomic_DNA"/>
</dbReference>
<dbReference type="PIRSF" id="PIRSF000241">
    <property type="entry name" value="Urate_oxidase"/>
    <property type="match status" value="1"/>
</dbReference>
<comment type="function">
    <text evidence="5 8">Catalyzes the oxidation of uric acid to 5-hydroxyisourate, which is further processed to form (S)-allantoin.</text>
</comment>
<comment type="catalytic activity">
    <reaction evidence="5 8">
        <text>urate + O2 + H2O = 5-hydroxyisourate + H2O2</text>
        <dbReference type="Rhea" id="RHEA:21368"/>
        <dbReference type="ChEBI" id="CHEBI:15377"/>
        <dbReference type="ChEBI" id="CHEBI:15379"/>
        <dbReference type="ChEBI" id="CHEBI:16240"/>
        <dbReference type="ChEBI" id="CHEBI:17775"/>
        <dbReference type="ChEBI" id="CHEBI:18072"/>
        <dbReference type="EC" id="1.7.3.3"/>
    </reaction>
</comment>
<feature type="binding site" evidence="7">
    <location>
        <position position="217"/>
    </location>
    <ligand>
        <name>urate</name>
        <dbReference type="ChEBI" id="CHEBI:17775"/>
    </ligand>
</feature>
<keyword evidence="3 5" id="KW-0659">Purine metabolism</keyword>
<evidence type="ECO:0000256" key="2">
    <source>
        <dbReference type="ARBA" id="ARBA00009760"/>
    </source>
</evidence>
<dbReference type="Proteomes" id="UP000188929">
    <property type="component" value="Unassembled WGS sequence"/>
</dbReference>
<dbReference type="InterPro" id="IPR019842">
    <property type="entry name" value="Uricase_CS"/>
</dbReference>
<feature type="binding site" evidence="7">
    <location>
        <position position="157"/>
    </location>
    <ligand>
        <name>5-hydroxyisourate</name>
        <dbReference type="ChEBI" id="CHEBI:18072"/>
    </ligand>
</feature>
<evidence type="ECO:0000256" key="7">
    <source>
        <dbReference type="PIRSR" id="PIRSR000241-2"/>
    </source>
</evidence>
<feature type="binding site" evidence="7">
    <location>
        <position position="174"/>
    </location>
    <ligand>
        <name>5-hydroxyisourate</name>
        <dbReference type="ChEBI" id="CHEBI:18072"/>
    </ligand>
</feature>
<dbReference type="GO" id="GO:0004846">
    <property type="term" value="F:urate oxidase activity"/>
    <property type="evidence" value="ECO:0007669"/>
    <property type="project" value="UniProtKB-EC"/>
</dbReference>
<feature type="active site" description="Charge relay system" evidence="6">
    <location>
        <position position="57"/>
    </location>
</feature>
<comment type="caution">
    <text evidence="9">The sequence shown here is derived from an EMBL/GenBank/DDBJ whole genome shotgun (WGS) entry which is preliminary data.</text>
</comment>
<organism evidence="9 10">
    <name type="scientific">Pseudofrankia asymbiotica</name>
    <dbReference type="NCBI Taxonomy" id="1834516"/>
    <lineage>
        <taxon>Bacteria</taxon>
        <taxon>Bacillati</taxon>
        <taxon>Actinomycetota</taxon>
        <taxon>Actinomycetes</taxon>
        <taxon>Frankiales</taxon>
        <taxon>Frankiaceae</taxon>
        <taxon>Pseudofrankia</taxon>
    </lineage>
</organism>
<evidence type="ECO:0000256" key="3">
    <source>
        <dbReference type="ARBA" id="ARBA00022631"/>
    </source>
</evidence>
<comment type="similarity">
    <text evidence="2 5 8">Belongs to the uricase family.</text>
</comment>
<evidence type="ECO:0000313" key="9">
    <source>
        <dbReference type="EMBL" id="ONH31917.1"/>
    </source>
</evidence>
<dbReference type="PRINTS" id="PR00093">
    <property type="entry name" value="URICASE"/>
</dbReference>
<feature type="binding site" evidence="7">
    <location>
        <position position="57"/>
    </location>
    <ligand>
        <name>O2</name>
        <dbReference type="ChEBI" id="CHEBI:15379"/>
    </ligand>
</feature>
<feature type="binding site" evidence="7">
    <location>
        <position position="243"/>
    </location>
    <ligand>
        <name>O2</name>
        <dbReference type="ChEBI" id="CHEBI:15379"/>
    </ligand>
</feature>
<evidence type="ECO:0000256" key="8">
    <source>
        <dbReference type="RuleBase" id="RU004455"/>
    </source>
</evidence>
<dbReference type="PANTHER" id="PTHR42874:SF1">
    <property type="entry name" value="URICASE"/>
    <property type="match status" value="1"/>
</dbReference>
<dbReference type="EC" id="1.7.3.3" evidence="5 8"/>
<feature type="binding site" evidence="7">
    <location>
        <position position="57"/>
    </location>
    <ligand>
        <name>urate</name>
        <dbReference type="ChEBI" id="CHEBI:17775"/>
    </ligand>
</feature>
<dbReference type="AlphaFoldDB" id="A0A1V2IFN0"/>
<feature type="binding site" evidence="7">
    <location>
        <position position="243"/>
    </location>
    <ligand>
        <name>urate</name>
        <dbReference type="ChEBI" id="CHEBI:17775"/>
    </ligand>
</feature>
<dbReference type="GO" id="GO:0019628">
    <property type="term" value="P:urate catabolic process"/>
    <property type="evidence" value="ECO:0007669"/>
    <property type="project" value="UniProtKB-UniPathway"/>
</dbReference>
<feature type="binding site" evidence="7">
    <location>
        <position position="174"/>
    </location>
    <ligand>
        <name>urate</name>
        <dbReference type="ChEBI" id="CHEBI:17775"/>
    </ligand>
</feature>
<dbReference type="Pfam" id="PF01014">
    <property type="entry name" value="Uricase"/>
    <property type="match status" value="2"/>
</dbReference>
<evidence type="ECO:0000256" key="4">
    <source>
        <dbReference type="ARBA" id="ARBA00023002"/>
    </source>
</evidence>
<evidence type="ECO:0000256" key="6">
    <source>
        <dbReference type="PIRSR" id="PIRSR000241-1"/>
    </source>
</evidence>
<dbReference type="PROSITE" id="PS00366">
    <property type="entry name" value="URICASE"/>
    <property type="match status" value="1"/>
</dbReference>
<keyword evidence="4 5" id="KW-0560">Oxidoreductase</keyword>
<proteinExistence type="inferred from homology"/>